<reference evidence="2" key="1">
    <citation type="submission" date="2013-08" db="EMBL/GenBank/DDBJ databases">
        <title>Genome sequencing of Arenimonas donghaensis.</title>
        <authorList>
            <person name="Chen F."/>
            <person name="Wang G."/>
        </authorList>
    </citation>
    <scope>NUCLEOTIDE SEQUENCE [LARGE SCALE GENOMIC DNA]</scope>
    <source>
        <strain evidence="2">HO3-R19</strain>
    </source>
</reference>
<gene>
    <name evidence="1" type="ORF">N788_13690</name>
</gene>
<comment type="caution">
    <text evidence="1">The sequence shown here is derived from an EMBL/GenBank/DDBJ whole genome shotgun (WGS) entry which is preliminary data.</text>
</comment>
<protein>
    <submittedName>
        <fullName evidence="1">Uncharacterized protein</fullName>
    </submittedName>
</protein>
<accession>A0A087MGX6</accession>
<dbReference type="RefSeq" id="WP_034224629.1">
    <property type="nucleotide sequence ID" value="NZ_AVCJ01000025.1"/>
</dbReference>
<keyword evidence="2" id="KW-1185">Reference proteome</keyword>
<sequence length="128" mass="14420">MQRDFDKLLAHYATVTDGSSVLFVESFQELCHKHGVTPDVLSHAFAREVAERLVSDRIDFETGDFAINDLFWASDCSLTGFALDVFHAFEDGEIMSPHYPPGTIPWKDYTLPALREALARDEESRGPN</sequence>
<evidence type="ECO:0000313" key="1">
    <source>
        <dbReference type="EMBL" id="KFL36129.1"/>
    </source>
</evidence>
<reference evidence="1 2" key="2">
    <citation type="journal article" date="2015" name="Stand. Genomic Sci.">
        <title>High quality draft genomic sequence of Arenimonas donghaensis DSM 18148(T).</title>
        <authorList>
            <person name="Chen F."/>
            <person name="Wang H."/>
            <person name="Cao Y."/>
            <person name="Li X."/>
            <person name="Wang G."/>
        </authorList>
    </citation>
    <scope>NUCLEOTIDE SEQUENCE [LARGE SCALE GENOMIC DNA]</scope>
    <source>
        <strain evidence="1 2">HO3-R19</strain>
    </source>
</reference>
<dbReference type="OrthoDB" id="1495661at2"/>
<dbReference type="Proteomes" id="UP000029085">
    <property type="component" value="Unassembled WGS sequence"/>
</dbReference>
<evidence type="ECO:0000313" key="2">
    <source>
        <dbReference type="Proteomes" id="UP000029085"/>
    </source>
</evidence>
<organism evidence="1 2">
    <name type="scientific">Arenimonas donghaensis DSM 18148 = HO3-R19</name>
    <dbReference type="NCBI Taxonomy" id="1121014"/>
    <lineage>
        <taxon>Bacteria</taxon>
        <taxon>Pseudomonadati</taxon>
        <taxon>Pseudomonadota</taxon>
        <taxon>Gammaproteobacteria</taxon>
        <taxon>Lysobacterales</taxon>
        <taxon>Lysobacteraceae</taxon>
        <taxon>Arenimonas</taxon>
    </lineage>
</organism>
<dbReference type="AlphaFoldDB" id="A0A087MGX6"/>
<proteinExistence type="predicted"/>
<name>A0A087MGX6_9GAMM</name>
<dbReference type="EMBL" id="AVCJ01000025">
    <property type="protein sequence ID" value="KFL36129.1"/>
    <property type="molecule type" value="Genomic_DNA"/>
</dbReference>